<gene>
    <name evidence="1" type="ORF">EYC80_000448</name>
</gene>
<dbReference type="Proteomes" id="UP000326757">
    <property type="component" value="Unassembled WGS sequence"/>
</dbReference>
<dbReference type="AlphaFoldDB" id="A0A5N6KAN9"/>
<sequence>MALFLIPHAPVTIEEPIQDISISQSISIPVQLDTSEVWSVLQSCVDNISELLLTPLRSDNYAPPIQTRMPIL</sequence>
<evidence type="ECO:0000313" key="2">
    <source>
        <dbReference type="Proteomes" id="UP000326757"/>
    </source>
</evidence>
<organism evidence="1 2">
    <name type="scientific">Monilinia laxa</name>
    <name type="common">Brown rot fungus</name>
    <name type="synonym">Sclerotinia laxa</name>
    <dbReference type="NCBI Taxonomy" id="61186"/>
    <lineage>
        <taxon>Eukaryota</taxon>
        <taxon>Fungi</taxon>
        <taxon>Dikarya</taxon>
        <taxon>Ascomycota</taxon>
        <taxon>Pezizomycotina</taxon>
        <taxon>Leotiomycetes</taxon>
        <taxon>Helotiales</taxon>
        <taxon>Sclerotiniaceae</taxon>
        <taxon>Monilinia</taxon>
    </lineage>
</organism>
<protein>
    <submittedName>
        <fullName evidence="1">Uncharacterized protein</fullName>
    </submittedName>
</protein>
<reference evidence="1 2" key="1">
    <citation type="submission" date="2019-06" db="EMBL/GenBank/DDBJ databases">
        <title>Genome Sequence of the Brown Rot Fungal Pathogen Monilinia laxa.</title>
        <authorList>
            <person name="De Miccolis Angelini R.M."/>
            <person name="Landi L."/>
            <person name="Abate D."/>
            <person name="Pollastro S."/>
            <person name="Romanazzi G."/>
            <person name="Faretra F."/>
        </authorList>
    </citation>
    <scope>NUCLEOTIDE SEQUENCE [LARGE SCALE GENOMIC DNA]</scope>
    <source>
        <strain evidence="1 2">Mlax316</strain>
    </source>
</reference>
<name>A0A5N6KAN9_MONLA</name>
<evidence type="ECO:0000313" key="1">
    <source>
        <dbReference type="EMBL" id="KAB8300235.1"/>
    </source>
</evidence>
<dbReference type="EMBL" id="VIGI01000005">
    <property type="protein sequence ID" value="KAB8300235.1"/>
    <property type="molecule type" value="Genomic_DNA"/>
</dbReference>
<accession>A0A5N6KAN9</accession>
<keyword evidence="2" id="KW-1185">Reference proteome</keyword>
<proteinExistence type="predicted"/>
<comment type="caution">
    <text evidence="1">The sequence shown here is derived from an EMBL/GenBank/DDBJ whole genome shotgun (WGS) entry which is preliminary data.</text>
</comment>